<dbReference type="SMART" id="SM00822">
    <property type="entry name" value="PKS_KR"/>
    <property type="match status" value="1"/>
</dbReference>
<dbReference type="PANTHER" id="PTHR43775:SF37">
    <property type="entry name" value="SI:DKEY-61P9.11"/>
    <property type="match status" value="1"/>
</dbReference>
<feature type="domain" description="PKS/mFAS DH" evidence="12">
    <location>
        <begin position="1344"/>
        <end position="1648"/>
    </location>
</feature>
<dbReference type="InterPro" id="IPR001227">
    <property type="entry name" value="Ac_transferase_dom_sf"/>
</dbReference>
<dbReference type="Gene3D" id="3.30.70.3290">
    <property type="match status" value="1"/>
</dbReference>
<keyword evidence="3" id="KW-0597">Phosphoprotein</keyword>
<dbReference type="InterPro" id="IPR042104">
    <property type="entry name" value="PKS_dehydratase_sf"/>
</dbReference>
<feature type="region of interest" description="Disordered" evidence="9">
    <location>
        <begin position="1649"/>
        <end position="1669"/>
    </location>
</feature>
<gene>
    <name evidence="13" type="ORF">RVR_9571</name>
</gene>
<dbReference type="InterPro" id="IPR014030">
    <property type="entry name" value="Ketoacyl_synth_N"/>
</dbReference>
<dbReference type="Pfam" id="PF08659">
    <property type="entry name" value="KR"/>
    <property type="match status" value="1"/>
</dbReference>
<dbReference type="SMART" id="SM00827">
    <property type="entry name" value="PKS_AT"/>
    <property type="match status" value="1"/>
</dbReference>
<dbReference type="GO" id="GO:0006633">
    <property type="term" value="P:fatty acid biosynthetic process"/>
    <property type="evidence" value="ECO:0007669"/>
    <property type="project" value="InterPro"/>
</dbReference>
<keyword evidence="4" id="KW-0808">Transferase</keyword>
<name>A0A7U3VSJ0_9ACTN</name>
<dbReference type="InterPro" id="IPR020841">
    <property type="entry name" value="PKS_Beta-ketoAc_synthase_dom"/>
</dbReference>
<evidence type="ECO:0000259" key="12">
    <source>
        <dbReference type="PROSITE" id="PS52019"/>
    </source>
</evidence>
<dbReference type="KEGG" id="arev:RVR_9571"/>
<reference evidence="13 14" key="1">
    <citation type="journal article" date="2010" name="J. Bacteriol.">
        <title>Biochemical characterization of a novel indole prenyltransferase from Streptomyces sp. SN-593.</title>
        <authorList>
            <person name="Takahashi S."/>
            <person name="Takagi H."/>
            <person name="Toyoda A."/>
            <person name="Uramoto M."/>
            <person name="Nogawa T."/>
            <person name="Ueki M."/>
            <person name="Sakaki Y."/>
            <person name="Osada H."/>
        </authorList>
    </citation>
    <scope>NUCLEOTIDE SEQUENCE [LARGE SCALE GENOMIC DNA]</scope>
    <source>
        <strain evidence="13 14">SN-593</strain>
    </source>
</reference>
<dbReference type="InterPro" id="IPR020843">
    <property type="entry name" value="ER"/>
</dbReference>
<dbReference type="SUPFAM" id="SSF53901">
    <property type="entry name" value="Thiolase-like"/>
    <property type="match status" value="1"/>
</dbReference>
<dbReference type="PROSITE" id="PS00606">
    <property type="entry name" value="KS3_1"/>
    <property type="match status" value="1"/>
</dbReference>
<dbReference type="Proteomes" id="UP000595703">
    <property type="component" value="Chromosome"/>
</dbReference>
<dbReference type="GO" id="GO:0031177">
    <property type="term" value="F:phosphopantetheine binding"/>
    <property type="evidence" value="ECO:0007669"/>
    <property type="project" value="InterPro"/>
</dbReference>
<dbReference type="PROSITE" id="PS52004">
    <property type="entry name" value="KS3_2"/>
    <property type="match status" value="1"/>
</dbReference>
<feature type="compositionally biased region" description="Low complexity" evidence="9">
    <location>
        <begin position="1503"/>
        <end position="1519"/>
    </location>
</feature>
<dbReference type="Pfam" id="PF00698">
    <property type="entry name" value="Acyl_transf_1"/>
    <property type="match status" value="1"/>
</dbReference>
<dbReference type="InterPro" id="IPR049552">
    <property type="entry name" value="PKS_DH_N"/>
</dbReference>
<evidence type="ECO:0000256" key="5">
    <source>
        <dbReference type="ARBA" id="ARBA00023194"/>
    </source>
</evidence>
<dbReference type="SUPFAM" id="SSF55048">
    <property type="entry name" value="Probable ACP-binding domain of malonyl-CoA ACP transacylase"/>
    <property type="match status" value="1"/>
</dbReference>
<dbReference type="Pfam" id="PF00550">
    <property type="entry name" value="PP-binding"/>
    <property type="match status" value="1"/>
</dbReference>
<keyword evidence="14" id="KW-1185">Reference proteome</keyword>
<evidence type="ECO:0000313" key="14">
    <source>
        <dbReference type="Proteomes" id="UP000595703"/>
    </source>
</evidence>
<evidence type="ECO:0000256" key="9">
    <source>
        <dbReference type="SAM" id="MobiDB-lite"/>
    </source>
</evidence>
<accession>A0A7U3VSJ0</accession>
<dbReference type="Gene3D" id="3.40.50.720">
    <property type="entry name" value="NAD(P)-binding Rossmann-like Domain"/>
    <property type="match status" value="2"/>
</dbReference>
<dbReference type="SMART" id="SM00825">
    <property type="entry name" value="PKS_KS"/>
    <property type="match status" value="1"/>
</dbReference>
<feature type="active site" description="Proton acceptor; for dehydratase activity" evidence="8">
    <location>
        <position position="1376"/>
    </location>
</feature>
<dbReference type="InterPro" id="IPR049900">
    <property type="entry name" value="PKS_mFAS_DH"/>
</dbReference>
<evidence type="ECO:0000256" key="2">
    <source>
        <dbReference type="ARBA" id="ARBA00022450"/>
    </source>
</evidence>
<feature type="domain" description="Carrier" evidence="10">
    <location>
        <begin position="2063"/>
        <end position="2138"/>
    </location>
</feature>
<feature type="compositionally biased region" description="Low complexity" evidence="9">
    <location>
        <begin position="1443"/>
        <end position="1456"/>
    </location>
</feature>
<dbReference type="InterPro" id="IPR018201">
    <property type="entry name" value="Ketoacyl_synth_AS"/>
</dbReference>
<feature type="region of interest" description="N-terminal hotdog fold" evidence="8">
    <location>
        <begin position="1344"/>
        <end position="1488"/>
    </location>
</feature>
<dbReference type="PROSITE" id="PS50075">
    <property type="entry name" value="CARRIER"/>
    <property type="match status" value="1"/>
</dbReference>
<dbReference type="InterPro" id="IPR020807">
    <property type="entry name" value="PKS_DH"/>
</dbReference>
<evidence type="ECO:0000256" key="3">
    <source>
        <dbReference type="ARBA" id="ARBA00022553"/>
    </source>
</evidence>
<evidence type="ECO:0000256" key="1">
    <source>
        <dbReference type="ARBA" id="ARBA00004792"/>
    </source>
</evidence>
<dbReference type="Gene3D" id="3.90.180.10">
    <property type="entry name" value="Medium-chain alcohol dehydrogenases, catalytic domain"/>
    <property type="match status" value="1"/>
</dbReference>
<dbReference type="InterPro" id="IPR016039">
    <property type="entry name" value="Thiolase-like"/>
</dbReference>
<dbReference type="PROSITE" id="PS52019">
    <property type="entry name" value="PKS_MFAS_DH"/>
    <property type="match status" value="1"/>
</dbReference>
<dbReference type="InterPro" id="IPR014043">
    <property type="entry name" value="Acyl_transferase_dom"/>
</dbReference>
<dbReference type="Gene3D" id="3.40.366.10">
    <property type="entry name" value="Malonyl-Coenzyme A Acyl Carrier Protein, domain 2"/>
    <property type="match status" value="1"/>
</dbReference>
<dbReference type="InterPro" id="IPR016036">
    <property type="entry name" value="Malonyl_transacylase_ACP-bd"/>
</dbReference>
<dbReference type="InterPro" id="IPR036291">
    <property type="entry name" value="NAD(P)-bd_dom_sf"/>
</dbReference>
<evidence type="ECO:0000256" key="4">
    <source>
        <dbReference type="ARBA" id="ARBA00022679"/>
    </source>
</evidence>
<dbReference type="Gene3D" id="3.10.129.110">
    <property type="entry name" value="Polyketide synthase dehydratase"/>
    <property type="match status" value="1"/>
</dbReference>
<dbReference type="EMBL" id="AP018365">
    <property type="protein sequence ID" value="BBB01931.1"/>
    <property type="molecule type" value="Genomic_DNA"/>
</dbReference>
<dbReference type="GO" id="GO:0016491">
    <property type="term" value="F:oxidoreductase activity"/>
    <property type="evidence" value="ECO:0007669"/>
    <property type="project" value="InterPro"/>
</dbReference>
<dbReference type="InterPro" id="IPR057326">
    <property type="entry name" value="KR_dom"/>
</dbReference>
<dbReference type="Pfam" id="PF08240">
    <property type="entry name" value="ADH_N"/>
    <property type="match status" value="1"/>
</dbReference>
<dbReference type="InterPro" id="IPR014031">
    <property type="entry name" value="Ketoacyl_synth_C"/>
</dbReference>
<feature type="region of interest" description="Disordered" evidence="9">
    <location>
        <begin position="1483"/>
        <end position="1524"/>
    </location>
</feature>
<protein>
    <submittedName>
        <fullName evidence="13">Putative polyketide synthase</fullName>
    </submittedName>
</protein>
<dbReference type="RefSeq" id="WP_202237800.1">
    <property type="nucleotide sequence ID" value="NZ_AP018365.1"/>
</dbReference>
<dbReference type="Pfam" id="PF16197">
    <property type="entry name" value="KAsynt_C_assoc"/>
    <property type="match status" value="1"/>
</dbReference>
<keyword evidence="7" id="KW-0012">Acyltransferase</keyword>
<feature type="region of interest" description="Disordered" evidence="9">
    <location>
        <begin position="1433"/>
        <end position="1456"/>
    </location>
</feature>
<dbReference type="Pfam" id="PF14765">
    <property type="entry name" value="PS-DH"/>
    <property type="match status" value="1"/>
</dbReference>
<reference evidence="13 14" key="3">
    <citation type="journal article" date="2011" name="Nat. Chem. Biol.">
        <title>Reveromycin A biosynthesis uses RevG and RevJ for stereospecific spiroacetal formation.</title>
        <authorList>
            <person name="Takahashi S."/>
            <person name="Toyoda A."/>
            <person name="Sekiyama Y."/>
            <person name="Takagi H."/>
            <person name="Nogawa T."/>
            <person name="Uramoto M."/>
            <person name="Suzuki R."/>
            <person name="Koshino H."/>
            <person name="Kumano T."/>
            <person name="Panthee S."/>
            <person name="Dairi T."/>
            <person name="Ishikawa J."/>
            <person name="Ikeda H."/>
            <person name="Sakaki Y."/>
            <person name="Osada H."/>
        </authorList>
    </citation>
    <scope>NUCLEOTIDE SEQUENCE [LARGE SCALE GENOMIC DNA]</scope>
    <source>
        <strain evidence="13 14">SN-593</strain>
    </source>
</reference>
<dbReference type="CDD" id="cd08953">
    <property type="entry name" value="KR_2_SDR_x"/>
    <property type="match status" value="1"/>
</dbReference>
<dbReference type="CDD" id="cd00833">
    <property type="entry name" value="PKS"/>
    <property type="match status" value="1"/>
</dbReference>
<organism evidence="13 14">
    <name type="scientific">Actinacidiphila reveromycinica</name>
    <dbReference type="NCBI Taxonomy" id="659352"/>
    <lineage>
        <taxon>Bacteria</taxon>
        <taxon>Bacillati</taxon>
        <taxon>Actinomycetota</taxon>
        <taxon>Actinomycetes</taxon>
        <taxon>Kitasatosporales</taxon>
        <taxon>Streptomycetaceae</taxon>
        <taxon>Actinacidiphila</taxon>
    </lineage>
</organism>
<dbReference type="InterPro" id="IPR016035">
    <property type="entry name" value="Acyl_Trfase/lysoPLipase"/>
</dbReference>
<evidence type="ECO:0000256" key="6">
    <source>
        <dbReference type="ARBA" id="ARBA00023268"/>
    </source>
</evidence>
<dbReference type="SUPFAM" id="SSF47336">
    <property type="entry name" value="ACP-like"/>
    <property type="match status" value="1"/>
</dbReference>
<dbReference type="SUPFAM" id="SSF52151">
    <property type="entry name" value="FabD/lysophospholipase-like"/>
    <property type="match status" value="1"/>
</dbReference>
<dbReference type="InterPro" id="IPR049551">
    <property type="entry name" value="PKS_DH_C"/>
</dbReference>
<evidence type="ECO:0000256" key="7">
    <source>
        <dbReference type="ARBA" id="ARBA00023315"/>
    </source>
</evidence>
<keyword evidence="6" id="KW-0511">Multifunctional enzyme</keyword>
<dbReference type="GO" id="GO:0004312">
    <property type="term" value="F:fatty acid synthase activity"/>
    <property type="evidence" value="ECO:0007669"/>
    <property type="project" value="TreeGrafter"/>
</dbReference>
<feature type="domain" description="Ketosynthase family 3 (KS3)" evidence="11">
    <location>
        <begin position="10"/>
        <end position="436"/>
    </location>
</feature>
<feature type="active site" description="Proton donor; for dehydratase activity" evidence="8">
    <location>
        <position position="1569"/>
    </location>
</feature>
<evidence type="ECO:0000313" key="13">
    <source>
        <dbReference type="EMBL" id="BBB01931.1"/>
    </source>
</evidence>
<dbReference type="Gene3D" id="3.40.47.10">
    <property type="match status" value="1"/>
</dbReference>
<dbReference type="SMART" id="SM00826">
    <property type="entry name" value="PKS_DH"/>
    <property type="match status" value="1"/>
</dbReference>
<dbReference type="PANTHER" id="PTHR43775">
    <property type="entry name" value="FATTY ACID SYNTHASE"/>
    <property type="match status" value="1"/>
</dbReference>
<dbReference type="InterPro" id="IPR013154">
    <property type="entry name" value="ADH-like_N"/>
</dbReference>
<dbReference type="InterPro" id="IPR050091">
    <property type="entry name" value="PKS_NRPS_Biosynth_Enz"/>
</dbReference>
<dbReference type="Gene3D" id="1.10.1200.10">
    <property type="entry name" value="ACP-like"/>
    <property type="match status" value="1"/>
</dbReference>
<reference evidence="13 14" key="4">
    <citation type="journal article" date="2020" name="Sci. Rep.">
        <title>beta-carboline chemical signals induce reveromycin production through a LuxR family regulator in Streptomyces sp. SN-593.</title>
        <authorList>
            <person name="Panthee S."/>
            <person name="Kito N."/>
            <person name="Hayashi T."/>
            <person name="Shimizu T."/>
            <person name="Ishikawa J."/>
            <person name="Hamamoto H."/>
            <person name="Osada H."/>
            <person name="Takahashi S."/>
        </authorList>
    </citation>
    <scope>NUCLEOTIDE SEQUENCE [LARGE SCALE GENOMIC DNA]</scope>
    <source>
        <strain evidence="13 14">SN-593</strain>
    </source>
</reference>
<dbReference type="InterPro" id="IPR020806">
    <property type="entry name" value="PKS_PP-bd"/>
</dbReference>
<proteinExistence type="predicted"/>
<evidence type="ECO:0000259" key="11">
    <source>
        <dbReference type="PROSITE" id="PS52004"/>
    </source>
</evidence>
<dbReference type="Pfam" id="PF02801">
    <property type="entry name" value="Ketoacyl-synt_C"/>
    <property type="match status" value="1"/>
</dbReference>
<evidence type="ECO:0000259" key="10">
    <source>
        <dbReference type="PROSITE" id="PS50075"/>
    </source>
</evidence>
<evidence type="ECO:0000256" key="8">
    <source>
        <dbReference type="PROSITE-ProRule" id="PRU01363"/>
    </source>
</evidence>
<dbReference type="InterPro" id="IPR013968">
    <property type="entry name" value="PKS_KR"/>
</dbReference>
<dbReference type="InterPro" id="IPR036736">
    <property type="entry name" value="ACP-like_sf"/>
</dbReference>
<dbReference type="GO" id="GO:0004315">
    <property type="term" value="F:3-oxoacyl-[acyl-carrier-protein] synthase activity"/>
    <property type="evidence" value="ECO:0007669"/>
    <property type="project" value="InterPro"/>
</dbReference>
<dbReference type="CDD" id="cd05195">
    <property type="entry name" value="enoyl_red"/>
    <property type="match status" value="1"/>
</dbReference>
<dbReference type="Pfam" id="PF00109">
    <property type="entry name" value="ketoacyl-synt"/>
    <property type="match status" value="1"/>
</dbReference>
<dbReference type="SUPFAM" id="SSF50129">
    <property type="entry name" value="GroES-like"/>
    <property type="match status" value="1"/>
</dbReference>
<feature type="region of interest" description="C-terminal hotdog fold" evidence="8">
    <location>
        <begin position="1507"/>
        <end position="1648"/>
    </location>
</feature>
<keyword evidence="5" id="KW-0045">Antibiotic biosynthesis</keyword>
<dbReference type="InterPro" id="IPR011032">
    <property type="entry name" value="GroES-like_sf"/>
</dbReference>
<reference evidence="13 14" key="2">
    <citation type="journal article" date="2011" name="J. Antibiot.">
        <title>Furaquinocins I and J: novel polyketide isoprenoid hybrid compounds from Streptomyces reveromyceticus SN-593.</title>
        <authorList>
            <person name="Panthee S."/>
            <person name="Takahashi S."/>
            <person name="Takagi H."/>
            <person name="Nogawa T."/>
            <person name="Oowada E."/>
            <person name="Uramoto M."/>
            <person name="Osada H."/>
        </authorList>
    </citation>
    <scope>NUCLEOTIDE SEQUENCE [LARGE SCALE GENOMIC DNA]</scope>
    <source>
        <strain evidence="13 14">SN-593</strain>
    </source>
</reference>
<sequence length="2145" mass="224628">MSEPDPTTTETDVAIIGMSCRFAGAPDPETYWQRICEGRELLTRFTEEDLAAAGTSRELLDDPAFVRVSSLIEGAGAFDADFWGISSSEAALIDPQHRLLLELSWHALEDAGYDPSRHPGDIGVFAGGGRHAYLRYIEPDFRATEHLDGSIRGLQSDLGNYGDFLATRVSYKLGLTGPALNVQTACSTGLVAVHLACQSLLLGESDIALAGAVNVHTPQVNGYVYEEGSICSPDGHLRPFDADASGSVFGNGGGVVALKRLSDALRDNDRVVAVIKGSAINNDGADKMSFTAPSISGQADVIRRALQAAGVEPGGIGFVETHGTGTAMGDPIEVAALTAAYGTDTAARRCALGAVKAQIGHLGNSAGIAGLIKAALVLEHGVIPPVVNFSTLNPAIDLTGSPFYVPVDSEPFEGVRRAGVSAFGVGGTNAHAVLEQAPPAAARRAAEQPAPTARPLPFVLSARSAEGVAALRRAHGTALRPAAAPDAVDAAYVLATGRKGFRYRTFTVAATAAEAARALAASAEPPVVSAGTDLPVVFALPGEGAQFVGLGRELYAADPDYRRHVDACARVLEELEGYDIRDLLFPDAEDPAATERATTLLAQAPWAQPATFITEFSVARTLMEAGVVPDVLVGHSLGEYAAACLAGVFSVRDALRVVSARGRLMQFSTPDGAMAAVGLDEEELLRLLPDDLDLAGVNAVGQCVVSGTAEAIGRFQERLDEEDIRNTRLATSNAAHSRLMDGIAAEYRELVASVEKNKAGLRIVSTVTGREIAAEEMTDTEYWLRHLRSPVRFRAAALTVLEGGHAVVLETGPGRALTRMFENSGSPVGSYGVTPWLKDQPGPGSTAELVARIWAHGGRVDWERYFAGLAPARVALPGYPFERNDYWIDVDPAAVPADLPELRRSAGLTGWLQAPRWTAAPLPVEPAAVRRVLLTGAASPAALTDAVAGALAAAGHHVVRHDGPALPPDAVDTVVHLAAGPRSEPAAGTLGTAVDTHFWPLLETVRDLTARPGTQDLDVLVVTSARHAVLPGDLADPYAALLTGPSRVLPQEYPTVRLAELDLADLHGPGAAGDLSGPGTAAEAADLVTAELGHFVPNSVAAHRAGVRHVRDYRALPSLTAPPPWHEDGSYLVTGGLGEIGLALAADAARHARVRLVLTHRSEFPAPEDWARAAQDPATGADTRRRLETLLEIAAGGSEVVCARADVTDRDAMARLRALHGPFHGVIHAAGVPSGRLAGTLDREHADAVLAPKVRGTVVLHEAVADEHTEWMVLCSSMAAVVGGLGHADYASANAFMDAFAQWRDAGGHRTVSANFDSWTDGGMAVKEAEKRHTAPTGDTERWEPLDHPLFTARAAAGAAYRGAMARGTHWILDEHRVGGTPLVPGTAILDLLGAAAELHLGHDRFALTELDLLRPLTGSGGRVEYTVRFVTADDGTDGPDGPDGAPDPAGAQDGSAGVVTVTVSGLAPDGSWYQQAVGRLEPLERSPESPESAEAPEHATGAEPSEPAADAADTPPAARSDLLTFGPRWDNLRAVRRVGPDEVEAVCVLDDAFRADLDTHRVHAALLDTAAGAMVPLVSDRVHLPLSYERVVVHSRMPHHVVSRITRRDSDESDALVFDVAVRDAGGRPVLDIEGYTLRAVDPARLADELADDPGGEGAARPQNRRLVTTDPGDLSALGMVPAARRAPGPGEIEIEVRATGLNFKEVLIAAGMLDAPTADHSFGLECAGLVTAVGEGVGRQVRVGDAVMGVGASCFADYAVLKAALTCPIPAGMTFSQAASIPVAFTTAYDSLIASAGLGRGERILIHAGAGGVGLAALQLATHAGAEVWATAGNETKRDFLRNLGATLVADSRSLDFEAAVTGAGGVDVLLNSLAGDFIPAGLRCLRPRGRFVEIGRRDILAGTALDLSLFAEGRTFTAYNPEIDGDAWERAWRQVVGLLRQGAITPLPVRTFPVEEADEAFAFMSRAHHIGKVVVARPGAQEPAAPTGSADATGEVQGLTTAVGVRTFLDALGAGVPQVLVSRRSVAAAGGQLVVAGHVLQETGGSRTSARPDLPYPYEPPQTETEERLGGLWGALLTIDPVGRHDRFLDLGGDSLYATQMVARIRKVFGVRVAPADILGGLDLAGLADAIDRQVDTALEQR</sequence>
<dbReference type="GO" id="GO:0017000">
    <property type="term" value="P:antibiotic biosynthetic process"/>
    <property type="evidence" value="ECO:0007669"/>
    <property type="project" value="UniProtKB-KW"/>
</dbReference>
<comment type="pathway">
    <text evidence="1">Antibiotic biosynthesis.</text>
</comment>
<dbReference type="SMART" id="SM00829">
    <property type="entry name" value="PKS_ER"/>
    <property type="match status" value="1"/>
</dbReference>
<dbReference type="SMART" id="SM00823">
    <property type="entry name" value="PKS_PP"/>
    <property type="match status" value="1"/>
</dbReference>
<dbReference type="InterPro" id="IPR009081">
    <property type="entry name" value="PP-bd_ACP"/>
</dbReference>
<dbReference type="Pfam" id="PF13602">
    <property type="entry name" value="ADH_zinc_N_2"/>
    <property type="match status" value="1"/>
</dbReference>
<keyword evidence="2" id="KW-0596">Phosphopantetheine</keyword>
<dbReference type="Pfam" id="PF21089">
    <property type="entry name" value="PKS_DH_N"/>
    <property type="match status" value="1"/>
</dbReference>
<dbReference type="SUPFAM" id="SSF51735">
    <property type="entry name" value="NAD(P)-binding Rossmann-fold domains"/>
    <property type="match status" value="3"/>
</dbReference>
<dbReference type="InterPro" id="IPR032821">
    <property type="entry name" value="PKS_assoc"/>
</dbReference>